<dbReference type="CDD" id="cd19925">
    <property type="entry name" value="REC_citrate_TCS"/>
    <property type="match status" value="1"/>
</dbReference>
<reference evidence="12" key="1">
    <citation type="journal article" date="2021" name="PeerJ">
        <title>Extensive microbial diversity within the chicken gut microbiome revealed by metagenomics and culture.</title>
        <authorList>
            <person name="Gilroy R."/>
            <person name="Ravi A."/>
            <person name="Getino M."/>
            <person name="Pursley I."/>
            <person name="Horton D.L."/>
            <person name="Alikhan N.F."/>
            <person name="Baker D."/>
            <person name="Gharbi K."/>
            <person name="Hall N."/>
            <person name="Watson M."/>
            <person name="Adriaenssens E.M."/>
            <person name="Foster-Nyarko E."/>
            <person name="Jarju S."/>
            <person name="Secka A."/>
            <person name="Antonio M."/>
            <person name="Oren A."/>
            <person name="Chaudhuri R.R."/>
            <person name="La Ragione R."/>
            <person name="Hildebrand F."/>
            <person name="Pallen M.J."/>
        </authorList>
    </citation>
    <scope>NUCLEOTIDE SEQUENCE</scope>
    <source>
        <strain evidence="12">CHK171-7178</strain>
    </source>
</reference>
<evidence type="ECO:0000256" key="1">
    <source>
        <dbReference type="ARBA" id="ARBA00004496"/>
    </source>
</evidence>
<evidence type="ECO:0000256" key="3">
    <source>
        <dbReference type="ARBA" id="ARBA00022553"/>
    </source>
</evidence>
<dbReference type="PANTHER" id="PTHR45526">
    <property type="entry name" value="TRANSCRIPTIONAL REGULATORY PROTEIN DPIA"/>
    <property type="match status" value="1"/>
</dbReference>
<dbReference type="GO" id="GO:0003700">
    <property type="term" value="F:DNA-binding transcription factor activity"/>
    <property type="evidence" value="ECO:0007669"/>
    <property type="project" value="InterPro"/>
</dbReference>
<keyword evidence="2 9" id="KW-0963">Cytoplasm</keyword>
<sequence>MNDTIRVLIVEDDFRIAEINRQFVNRVDGFTVLDVVKTGKEALAYLRNHRSGGPQLILLDVYIPDTEGLSLFWQLRNEFNEIDVIMVTAAKEVTTITETLRGGIFDYIVKPADFIRFEQTLKRFSGQHALLSSREELEQDEIDRLTGMQALPKLETATEGKLPKGIDQITLDKIKAILQTTENSGVTAMNAGNKVGVSRSTARRYLEYLVSVKEAEAQLNYGDIGRHERKYIPWTK</sequence>
<dbReference type="PANTHER" id="PTHR45526:SF6">
    <property type="entry name" value="TRANSCRIPTIONAL REGULATORY PROTEIN CITT"/>
    <property type="match status" value="1"/>
</dbReference>
<keyword evidence="7 9" id="KW-0010">Activator</keyword>
<dbReference type="Pfam" id="PF00072">
    <property type="entry name" value="Response_reg"/>
    <property type="match status" value="1"/>
</dbReference>
<dbReference type="GO" id="GO:0005737">
    <property type="term" value="C:cytoplasm"/>
    <property type="evidence" value="ECO:0007669"/>
    <property type="project" value="UniProtKB-SubCell"/>
</dbReference>
<dbReference type="InterPro" id="IPR024187">
    <property type="entry name" value="Sig_transdc_resp-reg_cit/mal"/>
</dbReference>
<protein>
    <recommendedName>
        <fullName evidence="9">Transcriptional regulatory protein</fullName>
    </recommendedName>
</protein>
<gene>
    <name evidence="12" type="ORF">K8V56_06945</name>
</gene>
<keyword evidence="3 10" id="KW-0597">Phosphoprotein</keyword>
<dbReference type="Proteomes" id="UP000698173">
    <property type="component" value="Unassembled WGS sequence"/>
</dbReference>
<organism evidence="12 13">
    <name type="scientific">Sporosarcina psychrophila</name>
    <name type="common">Bacillus psychrophilus</name>
    <dbReference type="NCBI Taxonomy" id="1476"/>
    <lineage>
        <taxon>Bacteria</taxon>
        <taxon>Bacillati</taxon>
        <taxon>Bacillota</taxon>
        <taxon>Bacilli</taxon>
        <taxon>Bacillales</taxon>
        <taxon>Caryophanaceae</taxon>
        <taxon>Sporosarcina</taxon>
    </lineage>
</organism>
<dbReference type="GO" id="GO:0003677">
    <property type="term" value="F:DNA binding"/>
    <property type="evidence" value="ECO:0007669"/>
    <property type="project" value="UniProtKB-KW"/>
</dbReference>
<keyword evidence="5 9" id="KW-0805">Transcription regulation</keyword>
<evidence type="ECO:0000256" key="6">
    <source>
        <dbReference type="ARBA" id="ARBA00023125"/>
    </source>
</evidence>
<evidence type="ECO:0000259" key="11">
    <source>
        <dbReference type="PROSITE" id="PS50110"/>
    </source>
</evidence>
<comment type="caution">
    <text evidence="12">The sequence shown here is derived from an EMBL/GenBank/DDBJ whole genome shotgun (WGS) entry which is preliminary data.</text>
</comment>
<dbReference type="InterPro" id="IPR011006">
    <property type="entry name" value="CheY-like_superfamily"/>
</dbReference>
<name>A0A921FXM7_SPOPS</name>
<dbReference type="PROSITE" id="PS50110">
    <property type="entry name" value="RESPONSE_REGULATORY"/>
    <property type="match status" value="1"/>
</dbReference>
<dbReference type="EMBL" id="DYWT01000113">
    <property type="protein sequence ID" value="HJF31500.1"/>
    <property type="molecule type" value="Genomic_DNA"/>
</dbReference>
<keyword evidence="4 9" id="KW-0902">Two-component regulatory system</keyword>
<evidence type="ECO:0000256" key="5">
    <source>
        <dbReference type="ARBA" id="ARBA00023015"/>
    </source>
</evidence>
<feature type="domain" description="Response regulatory" evidence="11">
    <location>
        <begin position="6"/>
        <end position="125"/>
    </location>
</feature>
<accession>A0A921FXM7</accession>
<dbReference type="SMART" id="SM00448">
    <property type="entry name" value="REC"/>
    <property type="match status" value="1"/>
</dbReference>
<evidence type="ECO:0000256" key="7">
    <source>
        <dbReference type="ARBA" id="ARBA00023159"/>
    </source>
</evidence>
<keyword evidence="8 9" id="KW-0804">Transcription</keyword>
<evidence type="ECO:0000313" key="12">
    <source>
        <dbReference type="EMBL" id="HJF31500.1"/>
    </source>
</evidence>
<dbReference type="InterPro" id="IPR051271">
    <property type="entry name" value="2C-system_Tx_regulators"/>
</dbReference>
<comment type="subcellular location">
    <subcellularLocation>
        <location evidence="1 9">Cytoplasm</location>
    </subcellularLocation>
</comment>
<dbReference type="GO" id="GO:0000156">
    <property type="term" value="F:phosphorelay response regulator activity"/>
    <property type="evidence" value="ECO:0007669"/>
    <property type="project" value="TreeGrafter"/>
</dbReference>
<evidence type="ECO:0000313" key="13">
    <source>
        <dbReference type="Proteomes" id="UP000698173"/>
    </source>
</evidence>
<dbReference type="Gene3D" id="3.40.50.2300">
    <property type="match status" value="1"/>
</dbReference>
<evidence type="ECO:0000256" key="2">
    <source>
        <dbReference type="ARBA" id="ARBA00022490"/>
    </source>
</evidence>
<evidence type="ECO:0000256" key="9">
    <source>
        <dbReference type="PIRNR" id="PIRNR006171"/>
    </source>
</evidence>
<dbReference type="InterPro" id="IPR001789">
    <property type="entry name" value="Sig_transdc_resp-reg_receiver"/>
</dbReference>
<evidence type="ECO:0000256" key="4">
    <source>
        <dbReference type="ARBA" id="ARBA00023012"/>
    </source>
</evidence>
<proteinExistence type="predicted"/>
<feature type="modified residue" description="4-aspartylphosphate" evidence="10">
    <location>
        <position position="60"/>
    </location>
</feature>
<reference evidence="12" key="2">
    <citation type="submission" date="2021-09" db="EMBL/GenBank/DDBJ databases">
        <authorList>
            <person name="Gilroy R."/>
        </authorList>
    </citation>
    <scope>NUCLEOTIDE SEQUENCE</scope>
    <source>
        <strain evidence="12">CHK171-7178</strain>
    </source>
</reference>
<dbReference type="AlphaFoldDB" id="A0A921FXM7"/>
<keyword evidence="6 9" id="KW-0238">DNA-binding</keyword>
<dbReference type="SUPFAM" id="SSF52172">
    <property type="entry name" value="CheY-like"/>
    <property type="match status" value="1"/>
</dbReference>
<evidence type="ECO:0000256" key="10">
    <source>
        <dbReference type="PROSITE-ProRule" id="PRU00169"/>
    </source>
</evidence>
<dbReference type="PIRSF" id="PIRSF006171">
    <property type="entry name" value="RR_citrat_malat"/>
    <property type="match status" value="1"/>
</dbReference>
<evidence type="ECO:0000256" key="8">
    <source>
        <dbReference type="ARBA" id="ARBA00023163"/>
    </source>
</evidence>